<dbReference type="InterPro" id="IPR002575">
    <property type="entry name" value="Aminoglycoside_PTrfase"/>
</dbReference>
<dbReference type="Gene3D" id="3.30.200.20">
    <property type="entry name" value="Phosphorylase Kinase, domain 1"/>
    <property type="match status" value="1"/>
</dbReference>
<reference evidence="2" key="1">
    <citation type="submission" date="2019-05" db="EMBL/GenBank/DDBJ databases">
        <title>Isolation, diversity and antifungal activity of Actinobacteria from wheat.</title>
        <authorList>
            <person name="Yu B."/>
        </authorList>
    </citation>
    <scope>NUCLEOTIDE SEQUENCE [LARGE SCALE GENOMIC DNA]</scope>
    <source>
        <strain evidence="2">NEAU-HEGS1-5</strain>
    </source>
</reference>
<gene>
    <name evidence="2" type="ORF">FED44_17290</name>
</gene>
<evidence type="ECO:0000313" key="2">
    <source>
        <dbReference type="EMBL" id="TLP58939.1"/>
    </source>
</evidence>
<name>A0A5R8YZL4_9ACTN</name>
<accession>A0A5R8YZL4</accession>
<organism evidence="2 3">
    <name type="scientific">Microbispora triticiradicis</name>
    <dbReference type="NCBI Taxonomy" id="2200763"/>
    <lineage>
        <taxon>Bacteria</taxon>
        <taxon>Bacillati</taxon>
        <taxon>Actinomycetota</taxon>
        <taxon>Actinomycetes</taxon>
        <taxon>Streptosporangiales</taxon>
        <taxon>Streptosporangiaceae</taxon>
        <taxon>Microbispora</taxon>
    </lineage>
</organism>
<proteinExistence type="predicted"/>
<protein>
    <submittedName>
        <fullName evidence="2">Aminoglycoside phosphotransferase</fullName>
    </submittedName>
</protein>
<dbReference type="InterPro" id="IPR011009">
    <property type="entry name" value="Kinase-like_dom_sf"/>
</dbReference>
<dbReference type="Gene3D" id="3.90.1200.10">
    <property type="match status" value="1"/>
</dbReference>
<comment type="caution">
    <text evidence="2">The sequence shown here is derived from an EMBL/GenBank/DDBJ whole genome shotgun (WGS) entry which is preliminary data.</text>
</comment>
<dbReference type="PANTHER" id="PTHR21310">
    <property type="entry name" value="AMINOGLYCOSIDE PHOSPHOTRANSFERASE-RELATED-RELATED"/>
    <property type="match status" value="1"/>
</dbReference>
<evidence type="ECO:0000313" key="3">
    <source>
        <dbReference type="Proteomes" id="UP000309033"/>
    </source>
</evidence>
<dbReference type="GO" id="GO:0016740">
    <property type="term" value="F:transferase activity"/>
    <property type="evidence" value="ECO:0007669"/>
    <property type="project" value="UniProtKB-KW"/>
</dbReference>
<keyword evidence="3" id="KW-1185">Reference proteome</keyword>
<dbReference type="InterPro" id="IPR051678">
    <property type="entry name" value="AGP_Transferase"/>
</dbReference>
<dbReference type="EMBL" id="VANP01000006">
    <property type="protein sequence ID" value="TLP58939.1"/>
    <property type="molecule type" value="Genomic_DNA"/>
</dbReference>
<feature type="domain" description="Aminoglycoside phosphotransferase" evidence="1">
    <location>
        <begin position="5"/>
        <end position="207"/>
    </location>
</feature>
<dbReference type="AlphaFoldDB" id="A0A5R8YZL4"/>
<evidence type="ECO:0000259" key="1">
    <source>
        <dbReference type="Pfam" id="PF01636"/>
    </source>
</evidence>
<dbReference type="SUPFAM" id="SSF56112">
    <property type="entry name" value="Protein kinase-like (PK-like)"/>
    <property type="match status" value="1"/>
</dbReference>
<dbReference type="OrthoDB" id="9797603at2"/>
<dbReference type="PANTHER" id="PTHR21310:SF42">
    <property type="entry name" value="BIFUNCTIONAL AAC_APH"/>
    <property type="match status" value="1"/>
</dbReference>
<sequence length="241" mass="25968">MVGERWVERRPRRPEVAGRLLMETRLMPWLAPRLPLPVPLPHVLWREPLVVRHEVIVGEPLETFDAAGGRALGAFLRALHATDPVEAVRRGAPPAREALRERAVMVEDFGTRVVPLLPGDRRGAARSLLDAVAALPATALVHGDLGPGHVLARDGVVSGVIDFSDAHVGDAALDLAWALHGAPPVFSRAVAAEYDVAAEVVERALLWHRLGPWHEVTHGLGIGDPDTVRSGLDGLLARLPA</sequence>
<dbReference type="Pfam" id="PF01636">
    <property type="entry name" value="APH"/>
    <property type="match status" value="1"/>
</dbReference>
<dbReference type="Proteomes" id="UP000309033">
    <property type="component" value="Unassembled WGS sequence"/>
</dbReference>